<dbReference type="GO" id="GO:0050532">
    <property type="term" value="F:2-phosphosulfolactate phosphatase activity"/>
    <property type="evidence" value="ECO:0007669"/>
    <property type="project" value="InterPro"/>
</dbReference>
<proteinExistence type="predicted"/>
<protein>
    <submittedName>
        <fullName evidence="2">Uncharacterized protein</fullName>
    </submittedName>
</protein>
<sequence>MASDAPGFAGQRRFSLRFGWGLEDLAVLAPTSDIHVVVDVLSFSMAVSVAVGHGARVFPYFSESFWPPGVLDGTLSLPTSVVVLTSAVMPTRPGLLPLDRDSLPHVPLARASRRCGPGRPHRSLAPRRSLARRRRGHGHRRAVPDRVRSLTAHAGWISADPRMAFQFELWKRLVFVDPAAIAQLLLLTAMGRETLDAWERTDFERAREAFVGLLDGAAAGFARQCDADTTIEPFRVTDRHV</sequence>
<accession>Q2JGF7</accession>
<dbReference type="AlphaFoldDB" id="Q2JGF7"/>
<dbReference type="SUPFAM" id="SSF142823">
    <property type="entry name" value="ComB-like"/>
    <property type="match status" value="1"/>
</dbReference>
<evidence type="ECO:0000313" key="3">
    <source>
        <dbReference type="Proteomes" id="UP000001937"/>
    </source>
</evidence>
<keyword evidence="3" id="KW-1185">Reference proteome</keyword>
<reference evidence="2 3" key="1">
    <citation type="journal article" date="2007" name="Genome Res.">
        <title>Genome characteristics of facultatively symbiotic Frankia sp. strains reflect host range and host plant biogeography.</title>
        <authorList>
            <person name="Normand P."/>
            <person name="Lapierre P."/>
            <person name="Tisa L.S."/>
            <person name="Gogarten J.P."/>
            <person name="Alloisio N."/>
            <person name="Bagnarol E."/>
            <person name="Bassi C.A."/>
            <person name="Berry A.M."/>
            <person name="Bickhart D.M."/>
            <person name="Choisne N."/>
            <person name="Couloux A."/>
            <person name="Cournoyer B."/>
            <person name="Cruveiller S."/>
            <person name="Daubin V."/>
            <person name="Demange N."/>
            <person name="Francino M.P."/>
            <person name="Goltsman E."/>
            <person name="Huang Y."/>
            <person name="Kopp O.R."/>
            <person name="Labarre L."/>
            <person name="Lapidus A."/>
            <person name="Lavire C."/>
            <person name="Marechal J."/>
            <person name="Martinez M."/>
            <person name="Mastronunzio J.E."/>
            <person name="Mullin B.C."/>
            <person name="Niemann J."/>
            <person name="Pujic P."/>
            <person name="Rawnsley T."/>
            <person name="Rouy Z."/>
            <person name="Schenowitz C."/>
            <person name="Sellstedt A."/>
            <person name="Tavares F."/>
            <person name="Tomkins J.P."/>
            <person name="Vallenet D."/>
            <person name="Valverde C."/>
            <person name="Wall L.G."/>
            <person name="Wang Y."/>
            <person name="Medigue C."/>
            <person name="Benson D.R."/>
        </authorList>
    </citation>
    <scope>NUCLEOTIDE SEQUENCE [LARGE SCALE GENOMIC DNA]</scope>
    <source>
        <strain evidence="3">DSM 45818 / CECT 9043 / CcI3</strain>
    </source>
</reference>
<evidence type="ECO:0000256" key="1">
    <source>
        <dbReference type="SAM" id="MobiDB-lite"/>
    </source>
</evidence>
<name>Q2JGF7_FRACC</name>
<dbReference type="EMBL" id="CP000249">
    <property type="protein sequence ID" value="ABD09635.1"/>
    <property type="molecule type" value="Genomic_DNA"/>
</dbReference>
<feature type="region of interest" description="Disordered" evidence="1">
    <location>
        <begin position="111"/>
        <end position="141"/>
    </location>
</feature>
<evidence type="ECO:0000313" key="2">
    <source>
        <dbReference type="EMBL" id="ABD09635.1"/>
    </source>
</evidence>
<dbReference type="InterPro" id="IPR036702">
    <property type="entry name" value="ComB-like_sf"/>
</dbReference>
<dbReference type="STRING" id="106370.Francci3_0247"/>
<organism evidence="2 3">
    <name type="scientific">Frankia casuarinae (strain DSM 45818 / CECT 9043 / HFP020203 / CcI3)</name>
    <dbReference type="NCBI Taxonomy" id="106370"/>
    <lineage>
        <taxon>Bacteria</taxon>
        <taxon>Bacillati</taxon>
        <taxon>Actinomycetota</taxon>
        <taxon>Actinomycetes</taxon>
        <taxon>Frankiales</taxon>
        <taxon>Frankiaceae</taxon>
        <taxon>Frankia</taxon>
    </lineage>
</organism>
<dbReference type="GO" id="GO:0000287">
    <property type="term" value="F:magnesium ion binding"/>
    <property type="evidence" value="ECO:0007669"/>
    <property type="project" value="InterPro"/>
</dbReference>
<dbReference type="Proteomes" id="UP000001937">
    <property type="component" value="Chromosome"/>
</dbReference>
<gene>
    <name evidence="2" type="ordered locus">Francci3_0247</name>
</gene>
<feature type="compositionally biased region" description="Basic residues" evidence="1">
    <location>
        <begin position="119"/>
        <end position="141"/>
    </location>
</feature>
<dbReference type="HOGENOM" id="CLU_1150530_0_0_11"/>
<dbReference type="eggNOG" id="COG2045">
    <property type="taxonomic scope" value="Bacteria"/>
</dbReference>
<dbReference type="KEGG" id="fra:Francci3_0247"/>